<dbReference type="Pfam" id="PF00857">
    <property type="entry name" value="Isochorismatase"/>
    <property type="match status" value="1"/>
</dbReference>
<protein>
    <submittedName>
        <fullName evidence="3">Cysteine hydrolase</fullName>
    </submittedName>
</protein>
<proteinExistence type="predicted"/>
<accession>A0ABT5VX05</accession>
<evidence type="ECO:0000313" key="4">
    <source>
        <dbReference type="Proteomes" id="UP001528920"/>
    </source>
</evidence>
<dbReference type="Gene3D" id="3.40.50.850">
    <property type="entry name" value="Isochorismatase-like"/>
    <property type="match status" value="1"/>
</dbReference>
<organism evidence="3 4">
    <name type="scientific">Paralabilibaculum antarcticum</name>
    <dbReference type="NCBI Taxonomy" id="2912572"/>
    <lineage>
        <taxon>Bacteria</taxon>
        <taxon>Pseudomonadati</taxon>
        <taxon>Bacteroidota</taxon>
        <taxon>Bacteroidia</taxon>
        <taxon>Marinilabiliales</taxon>
        <taxon>Marinifilaceae</taxon>
        <taxon>Paralabilibaculum</taxon>
    </lineage>
</organism>
<evidence type="ECO:0000313" key="3">
    <source>
        <dbReference type="EMBL" id="MDE5419959.1"/>
    </source>
</evidence>
<feature type="domain" description="Isochorismatase-like" evidence="2">
    <location>
        <begin position="17"/>
        <end position="192"/>
    </location>
</feature>
<comment type="caution">
    <text evidence="3">The sequence shown here is derived from an EMBL/GenBank/DDBJ whole genome shotgun (WGS) entry which is preliminary data.</text>
</comment>
<dbReference type="EMBL" id="JAKJSC010000007">
    <property type="protein sequence ID" value="MDE5419959.1"/>
    <property type="molecule type" value="Genomic_DNA"/>
</dbReference>
<dbReference type="Proteomes" id="UP001528920">
    <property type="component" value="Unassembled WGS sequence"/>
</dbReference>
<dbReference type="InterPro" id="IPR036380">
    <property type="entry name" value="Isochorismatase-like_sf"/>
</dbReference>
<evidence type="ECO:0000256" key="1">
    <source>
        <dbReference type="ARBA" id="ARBA00022801"/>
    </source>
</evidence>
<keyword evidence="4" id="KW-1185">Reference proteome</keyword>
<dbReference type="PANTHER" id="PTHR43540">
    <property type="entry name" value="PEROXYUREIDOACRYLATE/UREIDOACRYLATE AMIDOHYDROLASE-RELATED"/>
    <property type="match status" value="1"/>
</dbReference>
<dbReference type="GO" id="GO:0016787">
    <property type="term" value="F:hydrolase activity"/>
    <property type="evidence" value="ECO:0007669"/>
    <property type="project" value="UniProtKB-KW"/>
</dbReference>
<dbReference type="InterPro" id="IPR050272">
    <property type="entry name" value="Isochorismatase-like_hydrls"/>
</dbReference>
<gene>
    <name evidence="3" type="ORF">L3049_18370</name>
</gene>
<reference evidence="3 4" key="1">
    <citation type="submission" date="2022-01" db="EMBL/GenBank/DDBJ databases">
        <title>Labilibaculum sp. nov, a marine bacterium isolated from Antarctica.</title>
        <authorList>
            <person name="Dai W."/>
        </authorList>
    </citation>
    <scope>NUCLEOTIDE SEQUENCE [LARGE SCALE GENOMIC DNA]</scope>
    <source>
        <strain evidence="3 4">DW002</strain>
    </source>
</reference>
<dbReference type="CDD" id="cd01014">
    <property type="entry name" value="nicotinamidase_related"/>
    <property type="match status" value="1"/>
</dbReference>
<keyword evidence="1 3" id="KW-0378">Hydrolase</keyword>
<dbReference type="RefSeq" id="WP_275111289.1">
    <property type="nucleotide sequence ID" value="NZ_JAKJSC010000007.1"/>
</dbReference>
<name>A0ABT5VX05_9BACT</name>
<evidence type="ECO:0000259" key="2">
    <source>
        <dbReference type="Pfam" id="PF00857"/>
    </source>
</evidence>
<dbReference type="SUPFAM" id="SSF52499">
    <property type="entry name" value="Isochorismatase-like hydrolases"/>
    <property type="match status" value="1"/>
</dbReference>
<dbReference type="InterPro" id="IPR000868">
    <property type="entry name" value="Isochorismatase-like_dom"/>
</dbReference>
<sequence length="198" mass="22058">MIFNRLIIEAMDIKQNCALLLIDLQKGFEDIKYWGGGRNNLKAEEYAAKILHVWRENNLPLFHIKHCSTNSKSPLAEGNTGNDFLKLVTPLKGEVVIKKYVNSAFIGTTLKEQLAAKGISKLVIVGLTTDHCISTTTRMAGNYGYETYLIEDATATFDKIGVKGEKYKAQIIHDTALASLHEEFATVINTADLLKLVR</sequence>
<dbReference type="PANTHER" id="PTHR43540:SF1">
    <property type="entry name" value="ISOCHORISMATASE HYDROLASE"/>
    <property type="match status" value="1"/>
</dbReference>